<proteinExistence type="predicted"/>
<reference evidence="1" key="1">
    <citation type="submission" date="2022-08" db="EMBL/GenBank/DDBJ databases">
        <authorList>
            <person name="Gutierrez-Valencia J."/>
        </authorList>
    </citation>
    <scope>NUCLEOTIDE SEQUENCE</scope>
</reference>
<dbReference type="AlphaFoldDB" id="A0AAV0MWY3"/>
<comment type="caution">
    <text evidence="1">The sequence shown here is derived from an EMBL/GenBank/DDBJ whole genome shotgun (WGS) entry which is preliminary data.</text>
</comment>
<keyword evidence="2" id="KW-1185">Reference proteome</keyword>
<evidence type="ECO:0000313" key="1">
    <source>
        <dbReference type="EMBL" id="CAI0450679.1"/>
    </source>
</evidence>
<accession>A0AAV0MWY3</accession>
<name>A0AAV0MWY3_9ROSI</name>
<evidence type="ECO:0000313" key="2">
    <source>
        <dbReference type="Proteomes" id="UP001154282"/>
    </source>
</evidence>
<protein>
    <submittedName>
        <fullName evidence="1">Uncharacterized protein</fullName>
    </submittedName>
</protein>
<dbReference type="EMBL" id="CAMGYJ010000007">
    <property type="protein sequence ID" value="CAI0450679.1"/>
    <property type="molecule type" value="Genomic_DNA"/>
</dbReference>
<sequence>MGLREATFCGTCHEHIHVDQPFHRKTSHGNR</sequence>
<organism evidence="1 2">
    <name type="scientific">Linum tenue</name>
    <dbReference type="NCBI Taxonomy" id="586396"/>
    <lineage>
        <taxon>Eukaryota</taxon>
        <taxon>Viridiplantae</taxon>
        <taxon>Streptophyta</taxon>
        <taxon>Embryophyta</taxon>
        <taxon>Tracheophyta</taxon>
        <taxon>Spermatophyta</taxon>
        <taxon>Magnoliopsida</taxon>
        <taxon>eudicotyledons</taxon>
        <taxon>Gunneridae</taxon>
        <taxon>Pentapetalae</taxon>
        <taxon>rosids</taxon>
        <taxon>fabids</taxon>
        <taxon>Malpighiales</taxon>
        <taxon>Linaceae</taxon>
        <taxon>Linum</taxon>
    </lineage>
</organism>
<gene>
    <name evidence="1" type="ORF">LITE_LOCUS30599</name>
</gene>
<dbReference type="Proteomes" id="UP001154282">
    <property type="component" value="Unassembled WGS sequence"/>
</dbReference>